<proteinExistence type="predicted"/>
<accession>A0A382J364</accession>
<protein>
    <submittedName>
        <fullName evidence="1">Uncharacterized protein</fullName>
    </submittedName>
</protein>
<sequence length="83" mass="9836">MTTPVQNQRVLMTRIRKIEEKQAERFPQLLERLDRIEQSIVALVDRLKALENRQNASMYNIKYPSMDDTEMNYSGAFESDIKE</sequence>
<dbReference type="EMBL" id="UINC01071383">
    <property type="protein sequence ID" value="SVC06238.1"/>
    <property type="molecule type" value="Genomic_DNA"/>
</dbReference>
<reference evidence="1" key="1">
    <citation type="submission" date="2018-05" db="EMBL/GenBank/DDBJ databases">
        <authorList>
            <person name="Lanie J.A."/>
            <person name="Ng W.-L."/>
            <person name="Kazmierczak K.M."/>
            <person name="Andrzejewski T.M."/>
            <person name="Davidsen T.M."/>
            <person name="Wayne K.J."/>
            <person name="Tettelin H."/>
            <person name="Glass J.I."/>
            <person name="Rusch D."/>
            <person name="Podicherti R."/>
            <person name="Tsui H.-C.T."/>
            <person name="Winkler M.E."/>
        </authorList>
    </citation>
    <scope>NUCLEOTIDE SEQUENCE</scope>
</reference>
<dbReference type="AlphaFoldDB" id="A0A382J364"/>
<gene>
    <name evidence="1" type="ORF">METZ01_LOCUS259092</name>
</gene>
<name>A0A382J364_9ZZZZ</name>
<organism evidence="1">
    <name type="scientific">marine metagenome</name>
    <dbReference type="NCBI Taxonomy" id="408172"/>
    <lineage>
        <taxon>unclassified sequences</taxon>
        <taxon>metagenomes</taxon>
        <taxon>ecological metagenomes</taxon>
    </lineage>
</organism>
<evidence type="ECO:0000313" key="1">
    <source>
        <dbReference type="EMBL" id="SVC06238.1"/>
    </source>
</evidence>